<dbReference type="RefSeq" id="WP_310890383.1">
    <property type="nucleotide sequence ID" value="NZ_BAAAGR010000001.1"/>
</dbReference>
<dbReference type="GeneID" id="301456877"/>
<proteinExistence type="inferred from homology"/>
<dbReference type="InterPro" id="IPR043129">
    <property type="entry name" value="ATPase_NBD"/>
</dbReference>
<dbReference type="InterPro" id="IPR000600">
    <property type="entry name" value="ROK"/>
</dbReference>
<dbReference type="Pfam" id="PF00480">
    <property type="entry name" value="ROK"/>
    <property type="match status" value="1"/>
</dbReference>
<dbReference type="AlphaFoldDB" id="A0AAJ2HK17"/>
<comment type="similarity">
    <text evidence="1">Belongs to the ROK (NagC/XylR) family.</text>
</comment>
<name>A0AAJ2HK17_9MICO</name>
<accession>A0AAJ2HK17</accession>
<dbReference type="Gene3D" id="3.30.420.40">
    <property type="match status" value="2"/>
</dbReference>
<dbReference type="EMBL" id="JAHWXH010000001">
    <property type="protein sequence ID" value="MDS0244298.1"/>
    <property type="molecule type" value="Genomic_DNA"/>
</dbReference>
<gene>
    <name evidence="2" type="ORF">KZC50_01585</name>
</gene>
<sequence length="418" mass="43977">MTSDITPQDAVVLSRLIPLVVGGTATTRPALEVATGLGRRVVSDRIRQAMDAGILEDAGIAAVERGRAPRLLRLAEGTAVILAAHLGRESAVAVCDLGGRILRTESLAATLEDGPQAVIAEVVDGFERVLRKTANRTVWGIGIAVPGPVDVASHRLVQPASMPGWDDVDVRNLLRASFDAPIWVENDANVMALAEYRTAPAPDRDLLYVKVGTSIGSGMISGGRIHRGAGGAAGEIGHVRARSGEERLCRCGLVGCLETVAAGWAIVERLTERAPAESTFLSDILRTRPLQIDDVIGAIDADDALTLSVVDRAATEVAEAVADIVNFANPGTVVLGGGATRLRGRYFSTFESSLPTRIVPLAARSMTVRAASLDFREGLIGAALLASDHLFARDALLTWLPHGSPSGQATRLHRLTAA</sequence>
<dbReference type="Proteomes" id="UP001183582">
    <property type="component" value="Unassembled WGS sequence"/>
</dbReference>
<dbReference type="SUPFAM" id="SSF53067">
    <property type="entry name" value="Actin-like ATPase domain"/>
    <property type="match status" value="1"/>
</dbReference>
<dbReference type="PANTHER" id="PTHR18964">
    <property type="entry name" value="ROK (REPRESSOR, ORF, KINASE) FAMILY"/>
    <property type="match status" value="1"/>
</dbReference>
<evidence type="ECO:0000313" key="3">
    <source>
        <dbReference type="Proteomes" id="UP001183582"/>
    </source>
</evidence>
<organism evidence="2 3">
    <name type="scientific">Microbacterium aurantiacum</name>
    <dbReference type="NCBI Taxonomy" id="162393"/>
    <lineage>
        <taxon>Bacteria</taxon>
        <taxon>Bacillati</taxon>
        <taxon>Actinomycetota</taxon>
        <taxon>Actinomycetes</taxon>
        <taxon>Micrococcales</taxon>
        <taxon>Microbacteriaceae</taxon>
        <taxon>Microbacterium</taxon>
    </lineage>
</organism>
<evidence type="ECO:0000256" key="1">
    <source>
        <dbReference type="ARBA" id="ARBA00006479"/>
    </source>
</evidence>
<dbReference type="PANTHER" id="PTHR18964:SF149">
    <property type="entry name" value="BIFUNCTIONAL UDP-N-ACETYLGLUCOSAMINE 2-EPIMERASE_N-ACETYLMANNOSAMINE KINASE"/>
    <property type="match status" value="1"/>
</dbReference>
<comment type="caution">
    <text evidence="2">The sequence shown here is derived from an EMBL/GenBank/DDBJ whole genome shotgun (WGS) entry which is preliminary data.</text>
</comment>
<reference evidence="2 3" key="1">
    <citation type="submission" date="2021-06" db="EMBL/GenBank/DDBJ databases">
        <title>Genome-based taxonomic framework of Microbacterium strains isolated from marine environment, the description of four new species and reclassification of four preexisting species.</title>
        <authorList>
            <person name="Lee S.D."/>
            <person name="Kim S.-M."/>
            <person name="Byeon Y.-S."/>
            <person name="Yang H.L."/>
            <person name="Kim I.S."/>
        </authorList>
    </citation>
    <scope>NUCLEOTIDE SEQUENCE [LARGE SCALE GENOMIC DNA]</scope>
    <source>
        <strain evidence="2 3">KACC 20514</strain>
    </source>
</reference>
<evidence type="ECO:0000313" key="2">
    <source>
        <dbReference type="EMBL" id="MDS0244298.1"/>
    </source>
</evidence>
<protein>
    <submittedName>
        <fullName evidence="2">ROK family protein</fullName>
    </submittedName>
</protein>